<dbReference type="PROSITE" id="PS50088">
    <property type="entry name" value="ANK_REPEAT"/>
    <property type="match status" value="3"/>
</dbReference>
<sequence>MTTYTYHFPTWLVSRALAFSLERKTLRTNGSWTLHIPKMLTGADPVWRNLDHGTVQQLASILGQGQVSPCDVNPDGKSLLHFAVEFERPNMCKYLLEQGVNKNFEDHAGVSTSAMAIEKVAPASAAASRVETLSEIRRLSPSSEPGAPFAQHLEVNLSSLDAIDSFGRTALAWAAALDKPAVAELLLESGADASIADKNKKTALHWAMKSQSMGVAERLLKNGADIEARDIFGRTPLHEVSKVPDKGQANVEAKDYIYERTPLHPAAAHGQVENAAALVKYGEADLEATIKTQDRTDAAHDCHHLNEAEEGHDIQMEADMADNTGRSPWQYFEWRRKAYNPHNEDEEKAERRSRELLDAVRELSASSRSRVVLLDSDSVDLDRGIGKEKVDVSIVEVSF</sequence>
<dbReference type="RefSeq" id="XP_062686155.1">
    <property type="nucleotide sequence ID" value="XM_062829266.1"/>
</dbReference>
<feature type="repeat" description="ANK" evidence="3">
    <location>
        <begin position="75"/>
        <end position="107"/>
    </location>
</feature>
<reference evidence="4" key="1">
    <citation type="journal article" date="2023" name="Mol. Phylogenet. Evol.">
        <title>Genome-scale phylogeny and comparative genomics of the fungal order Sordariales.</title>
        <authorList>
            <person name="Hensen N."/>
            <person name="Bonometti L."/>
            <person name="Westerberg I."/>
            <person name="Brannstrom I.O."/>
            <person name="Guillou S."/>
            <person name="Cros-Aarteil S."/>
            <person name="Calhoun S."/>
            <person name="Haridas S."/>
            <person name="Kuo A."/>
            <person name="Mondo S."/>
            <person name="Pangilinan J."/>
            <person name="Riley R."/>
            <person name="LaButti K."/>
            <person name="Andreopoulos B."/>
            <person name="Lipzen A."/>
            <person name="Chen C."/>
            <person name="Yan M."/>
            <person name="Daum C."/>
            <person name="Ng V."/>
            <person name="Clum A."/>
            <person name="Steindorff A."/>
            <person name="Ohm R.A."/>
            <person name="Martin F."/>
            <person name="Silar P."/>
            <person name="Natvig D.O."/>
            <person name="Lalanne C."/>
            <person name="Gautier V."/>
            <person name="Ament-Velasquez S.L."/>
            <person name="Kruys A."/>
            <person name="Hutchinson M.I."/>
            <person name="Powell A.J."/>
            <person name="Barry K."/>
            <person name="Miller A.N."/>
            <person name="Grigoriev I.V."/>
            <person name="Debuchy R."/>
            <person name="Gladieux P."/>
            <person name="Hiltunen Thoren M."/>
            <person name="Johannesson H."/>
        </authorList>
    </citation>
    <scope>NUCLEOTIDE SEQUENCE</scope>
    <source>
        <strain evidence="4">CBS 560.94</strain>
    </source>
</reference>
<name>A0AAE0JNJ2_9PEZI</name>
<dbReference type="PANTHER" id="PTHR24201:SF16">
    <property type="entry name" value="ANKYRIN-1-LIKE-RELATED"/>
    <property type="match status" value="1"/>
</dbReference>
<proteinExistence type="predicted"/>
<dbReference type="InterPro" id="IPR050776">
    <property type="entry name" value="Ank_Repeat/CDKN_Inhibitor"/>
</dbReference>
<evidence type="ECO:0000313" key="5">
    <source>
        <dbReference type="Proteomes" id="UP001278500"/>
    </source>
</evidence>
<dbReference type="GeneID" id="87866420"/>
<comment type="caution">
    <text evidence="4">The sequence shown here is derived from an EMBL/GenBank/DDBJ whole genome shotgun (WGS) entry which is preliminary data.</text>
</comment>
<dbReference type="InterPro" id="IPR036770">
    <property type="entry name" value="Ankyrin_rpt-contain_sf"/>
</dbReference>
<evidence type="ECO:0000256" key="1">
    <source>
        <dbReference type="ARBA" id="ARBA00022737"/>
    </source>
</evidence>
<organism evidence="4 5">
    <name type="scientific">Neurospora tetraspora</name>
    <dbReference type="NCBI Taxonomy" id="94610"/>
    <lineage>
        <taxon>Eukaryota</taxon>
        <taxon>Fungi</taxon>
        <taxon>Dikarya</taxon>
        <taxon>Ascomycota</taxon>
        <taxon>Pezizomycotina</taxon>
        <taxon>Sordariomycetes</taxon>
        <taxon>Sordariomycetidae</taxon>
        <taxon>Sordariales</taxon>
        <taxon>Sordariaceae</taxon>
        <taxon>Neurospora</taxon>
    </lineage>
</organism>
<feature type="repeat" description="ANK" evidence="3">
    <location>
        <begin position="199"/>
        <end position="231"/>
    </location>
</feature>
<keyword evidence="5" id="KW-1185">Reference proteome</keyword>
<dbReference type="PROSITE" id="PS50297">
    <property type="entry name" value="ANK_REP_REGION"/>
    <property type="match status" value="3"/>
</dbReference>
<dbReference type="GO" id="GO:0005634">
    <property type="term" value="C:nucleus"/>
    <property type="evidence" value="ECO:0007669"/>
    <property type="project" value="TreeGrafter"/>
</dbReference>
<dbReference type="EMBL" id="JAUEPP010000001">
    <property type="protein sequence ID" value="KAK3354777.1"/>
    <property type="molecule type" value="Genomic_DNA"/>
</dbReference>
<keyword evidence="2 3" id="KW-0040">ANK repeat</keyword>
<accession>A0AAE0JNJ2</accession>
<dbReference type="Pfam" id="PF12796">
    <property type="entry name" value="Ank_2"/>
    <property type="match status" value="1"/>
</dbReference>
<dbReference type="PANTHER" id="PTHR24201">
    <property type="entry name" value="ANK_REP_REGION DOMAIN-CONTAINING PROTEIN"/>
    <property type="match status" value="1"/>
</dbReference>
<dbReference type="Pfam" id="PF00023">
    <property type="entry name" value="Ank"/>
    <property type="match status" value="2"/>
</dbReference>
<dbReference type="Gene3D" id="1.25.40.20">
    <property type="entry name" value="Ankyrin repeat-containing domain"/>
    <property type="match status" value="4"/>
</dbReference>
<dbReference type="SUPFAM" id="SSF48403">
    <property type="entry name" value="Ankyrin repeat"/>
    <property type="match status" value="1"/>
</dbReference>
<reference evidence="4" key="2">
    <citation type="submission" date="2023-06" db="EMBL/GenBank/DDBJ databases">
        <authorList>
            <consortium name="Lawrence Berkeley National Laboratory"/>
            <person name="Haridas S."/>
            <person name="Hensen N."/>
            <person name="Bonometti L."/>
            <person name="Westerberg I."/>
            <person name="Brannstrom I.O."/>
            <person name="Guillou S."/>
            <person name="Cros-Aarteil S."/>
            <person name="Calhoun S."/>
            <person name="Kuo A."/>
            <person name="Mondo S."/>
            <person name="Pangilinan J."/>
            <person name="Riley R."/>
            <person name="Labutti K."/>
            <person name="Andreopoulos B."/>
            <person name="Lipzen A."/>
            <person name="Chen C."/>
            <person name="Yanf M."/>
            <person name="Daum C."/>
            <person name="Ng V."/>
            <person name="Clum A."/>
            <person name="Steindorff A."/>
            <person name="Ohm R."/>
            <person name="Martin F."/>
            <person name="Silar P."/>
            <person name="Natvig D."/>
            <person name="Lalanne C."/>
            <person name="Gautier V."/>
            <person name="Ament-Velasquez S.L."/>
            <person name="Kruys A."/>
            <person name="Hutchinson M.I."/>
            <person name="Powell A.J."/>
            <person name="Barry K."/>
            <person name="Miller A.N."/>
            <person name="Grigoriev I.V."/>
            <person name="Debuchy R."/>
            <person name="Gladieux P."/>
            <person name="Thoren M.H."/>
            <person name="Johannesson H."/>
        </authorList>
    </citation>
    <scope>NUCLEOTIDE SEQUENCE</scope>
    <source>
        <strain evidence="4">CBS 560.94</strain>
    </source>
</reference>
<feature type="repeat" description="ANK" evidence="3">
    <location>
        <begin position="166"/>
        <end position="198"/>
    </location>
</feature>
<protein>
    <submittedName>
        <fullName evidence="4">Ankyrin repeat-containing domain protein</fullName>
    </submittedName>
</protein>
<dbReference type="AlphaFoldDB" id="A0AAE0JNJ2"/>
<dbReference type="InterPro" id="IPR002110">
    <property type="entry name" value="Ankyrin_rpt"/>
</dbReference>
<evidence type="ECO:0000256" key="3">
    <source>
        <dbReference type="PROSITE-ProRule" id="PRU00023"/>
    </source>
</evidence>
<gene>
    <name evidence="4" type="ORF">B0H65DRAFT_544070</name>
</gene>
<dbReference type="Proteomes" id="UP001278500">
    <property type="component" value="Unassembled WGS sequence"/>
</dbReference>
<dbReference type="SMART" id="SM00248">
    <property type="entry name" value="ANK"/>
    <property type="match status" value="4"/>
</dbReference>
<evidence type="ECO:0000256" key="2">
    <source>
        <dbReference type="ARBA" id="ARBA00023043"/>
    </source>
</evidence>
<keyword evidence="1" id="KW-0677">Repeat</keyword>
<evidence type="ECO:0000313" key="4">
    <source>
        <dbReference type="EMBL" id="KAK3354777.1"/>
    </source>
</evidence>